<organism evidence="2 3">
    <name type="scientific">Rosistilla oblonga</name>
    <dbReference type="NCBI Taxonomy" id="2527990"/>
    <lineage>
        <taxon>Bacteria</taxon>
        <taxon>Pseudomonadati</taxon>
        <taxon>Planctomycetota</taxon>
        <taxon>Planctomycetia</taxon>
        <taxon>Pirellulales</taxon>
        <taxon>Pirellulaceae</taxon>
        <taxon>Rosistilla</taxon>
    </lineage>
</organism>
<dbReference type="GO" id="GO:0006355">
    <property type="term" value="P:regulation of DNA-templated transcription"/>
    <property type="evidence" value="ECO:0007669"/>
    <property type="project" value="InterPro"/>
</dbReference>
<feature type="compositionally biased region" description="Polar residues" evidence="1">
    <location>
        <begin position="218"/>
        <end position="228"/>
    </location>
</feature>
<feature type="compositionally biased region" description="Polar residues" evidence="1">
    <location>
        <begin position="196"/>
        <end position="211"/>
    </location>
</feature>
<keyword evidence="3" id="KW-1185">Reference proteome</keyword>
<feature type="region of interest" description="Disordered" evidence="1">
    <location>
        <begin position="169"/>
        <end position="246"/>
    </location>
</feature>
<accession>A0A518IYG8</accession>
<reference evidence="2 3" key="1">
    <citation type="submission" date="2019-02" db="EMBL/GenBank/DDBJ databases">
        <title>Deep-cultivation of Planctomycetes and their phenomic and genomic characterization uncovers novel biology.</title>
        <authorList>
            <person name="Wiegand S."/>
            <person name="Jogler M."/>
            <person name="Boedeker C."/>
            <person name="Pinto D."/>
            <person name="Vollmers J."/>
            <person name="Rivas-Marin E."/>
            <person name="Kohn T."/>
            <person name="Peeters S.H."/>
            <person name="Heuer A."/>
            <person name="Rast P."/>
            <person name="Oberbeckmann S."/>
            <person name="Bunk B."/>
            <person name="Jeske O."/>
            <person name="Meyerdierks A."/>
            <person name="Storesund J.E."/>
            <person name="Kallscheuer N."/>
            <person name="Luecker S."/>
            <person name="Lage O.M."/>
            <person name="Pohl T."/>
            <person name="Merkel B.J."/>
            <person name="Hornburger P."/>
            <person name="Mueller R.-W."/>
            <person name="Bruemmer F."/>
            <person name="Labrenz M."/>
            <person name="Spormann A.M."/>
            <person name="Op den Camp H."/>
            <person name="Overmann J."/>
            <person name="Amann R."/>
            <person name="Jetten M.S.M."/>
            <person name="Mascher T."/>
            <person name="Medema M.H."/>
            <person name="Devos D.P."/>
            <person name="Kaster A.-K."/>
            <person name="Ovreas L."/>
            <person name="Rohde M."/>
            <person name="Galperin M.Y."/>
            <person name="Jogler C."/>
        </authorList>
    </citation>
    <scope>NUCLEOTIDE SEQUENCE [LARGE SCALE GENOMIC DNA]</scope>
    <source>
        <strain evidence="2 3">Mal33</strain>
    </source>
</reference>
<feature type="compositionally biased region" description="Polar residues" evidence="1">
    <location>
        <begin position="1"/>
        <end position="38"/>
    </location>
</feature>
<sequence>MVSHENFSNPTQTINNTSNENRFAGNESTPAPATNSRLTLPPMNDGLSLQERPAEAMRLAQEVFTQTSNWIEFFRETLGVEGFVRKLFPTVDEMRYFEESHEHGQIQEMLTALRSQDTGKGDTLEPQRMITVRLPKSLHEFLRVQAEELELSINKLCISKLLQTIDEKMVPEERGGRRGRRPGPQGPRKKKEEEVATQQPAQQPYGSQTPYGNHAPYGSQTPYSSQPLRSPQPNSYQQPPQRPHFG</sequence>
<dbReference type="SUPFAM" id="SSF47598">
    <property type="entry name" value="Ribbon-helix-helix"/>
    <property type="match status" value="1"/>
</dbReference>
<protein>
    <recommendedName>
        <fullName evidence="4">HicB family protein</fullName>
    </recommendedName>
</protein>
<dbReference type="RefSeq" id="WP_145288148.1">
    <property type="nucleotide sequence ID" value="NZ_CP036318.1"/>
</dbReference>
<evidence type="ECO:0000313" key="2">
    <source>
        <dbReference type="EMBL" id="QDV58118.1"/>
    </source>
</evidence>
<evidence type="ECO:0000256" key="1">
    <source>
        <dbReference type="SAM" id="MobiDB-lite"/>
    </source>
</evidence>
<gene>
    <name evidence="2" type="ORF">Mal33_41350</name>
</gene>
<dbReference type="Proteomes" id="UP000316770">
    <property type="component" value="Chromosome"/>
</dbReference>
<dbReference type="InterPro" id="IPR010985">
    <property type="entry name" value="Ribbon_hlx_hlx"/>
</dbReference>
<proteinExistence type="predicted"/>
<evidence type="ECO:0000313" key="3">
    <source>
        <dbReference type="Proteomes" id="UP000316770"/>
    </source>
</evidence>
<dbReference type="EMBL" id="CP036318">
    <property type="protein sequence ID" value="QDV58118.1"/>
    <property type="molecule type" value="Genomic_DNA"/>
</dbReference>
<feature type="region of interest" description="Disordered" evidence="1">
    <location>
        <begin position="1"/>
        <end position="46"/>
    </location>
</feature>
<dbReference type="AlphaFoldDB" id="A0A518IYG8"/>
<name>A0A518IYG8_9BACT</name>
<feature type="compositionally biased region" description="Low complexity" evidence="1">
    <location>
        <begin position="229"/>
        <end position="239"/>
    </location>
</feature>
<evidence type="ECO:0008006" key="4">
    <source>
        <dbReference type="Google" id="ProtNLM"/>
    </source>
</evidence>